<organism evidence="2">
    <name type="scientific">Pararge aegeria</name>
    <name type="common">speckled wood butterfly</name>
    <dbReference type="NCBI Taxonomy" id="116150"/>
    <lineage>
        <taxon>Eukaryota</taxon>
        <taxon>Metazoa</taxon>
        <taxon>Ecdysozoa</taxon>
        <taxon>Arthropoda</taxon>
        <taxon>Hexapoda</taxon>
        <taxon>Insecta</taxon>
        <taxon>Pterygota</taxon>
        <taxon>Neoptera</taxon>
        <taxon>Endopterygota</taxon>
        <taxon>Lepidoptera</taxon>
        <taxon>Glossata</taxon>
        <taxon>Ditrysia</taxon>
        <taxon>Papilionoidea</taxon>
        <taxon>Nymphalidae</taxon>
        <taxon>Satyrinae</taxon>
        <taxon>Satyrini</taxon>
        <taxon>Parargina</taxon>
        <taxon>Pararge</taxon>
    </lineage>
</organism>
<reference evidence="2" key="2">
    <citation type="submission" date="2013-05" db="EMBL/GenBank/DDBJ databases">
        <authorList>
            <person name="Carter J.-M."/>
            <person name="Baker S.C."/>
            <person name="Pink R."/>
            <person name="Carter D.R.F."/>
            <person name="Collins A."/>
            <person name="Tomlin J."/>
            <person name="Gibbs M."/>
            <person name="Breuker C.J."/>
        </authorList>
    </citation>
    <scope>NUCLEOTIDE SEQUENCE</scope>
    <source>
        <tissue evidence="2">Ovary</tissue>
    </source>
</reference>
<sequence>MGAPLKLSPMLSQPNVSASPGLSGVPELQLHSSEMDRILERSIEPEEKKRFYETDLSEYFKHFDGSLSLDGMN</sequence>
<feature type="region of interest" description="Disordered" evidence="1">
    <location>
        <begin position="1"/>
        <end position="24"/>
    </location>
</feature>
<reference evidence="2" key="1">
    <citation type="journal article" date="2013" name="BMC Genomics">
        <title>Unscrambling butterfly oogenesis.</title>
        <authorList>
            <person name="Carter J.M."/>
            <person name="Baker S.C."/>
            <person name="Pink R."/>
            <person name="Carter D.R."/>
            <person name="Collins A."/>
            <person name="Tomlin J."/>
            <person name="Gibbs M."/>
            <person name="Breuker C.J."/>
        </authorList>
    </citation>
    <scope>NUCLEOTIDE SEQUENCE</scope>
    <source>
        <tissue evidence="2">Ovary</tissue>
    </source>
</reference>
<evidence type="ECO:0000256" key="1">
    <source>
        <dbReference type="SAM" id="MobiDB-lite"/>
    </source>
</evidence>
<protein>
    <submittedName>
        <fullName evidence="2">Uncharacterized protein</fullName>
    </submittedName>
</protein>
<accession>S4PZ63</accession>
<feature type="compositionally biased region" description="Polar residues" evidence="1">
    <location>
        <begin position="10"/>
        <end position="20"/>
    </location>
</feature>
<name>S4PZ63_9NEOP</name>
<proteinExistence type="predicted"/>
<evidence type="ECO:0000313" key="2">
    <source>
        <dbReference type="EMBL" id="JAA90472.1"/>
    </source>
</evidence>
<dbReference type="AlphaFoldDB" id="S4PZ63"/>
<feature type="non-terminal residue" evidence="2">
    <location>
        <position position="73"/>
    </location>
</feature>
<dbReference type="EMBL" id="GAIX01002088">
    <property type="protein sequence ID" value="JAA90472.1"/>
    <property type="molecule type" value="Transcribed_RNA"/>
</dbReference>